<dbReference type="EMBL" id="AGBW02014789">
    <property type="protein sequence ID" value="OWR41077.1"/>
    <property type="molecule type" value="Genomic_DNA"/>
</dbReference>
<name>A0A212EHX3_DANPL</name>
<keyword evidence="3" id="KW-1185">Reference proteome</keyword>
<comment type="caution">
    <text evidence="2">The sequence shown here is derived from an EMBL/GenBank/DDBJ whole genome shotgun (WGS) entry which is preliminary data.</text>
</comment>
<protein>
    <submittedName>
        <fullName evidence="2">Nuclear receptor subfamily 2 group E member 1 like protein</fullName>
    </submittedName>
</protein>
<dbReference type="KEGG" id="dpl:KGM_205808A"/>
<evidence type="ECO:0000313" key="2">
    <source>
        <dbReference type="EMBL" id="OWR41077.1"/>
    </source>
</evidence>
<sequence length="103" mass="11496">MSITTKIFTLSRRGVARELTYGHSMCGHNSHIPIDSGLADELWCDKQVKIKSVQHERGPRKPKPHPSVLGSLPPPHAHTHKPHALKLSPPSPYTPIPQPFNFQ</sequence>
<feature type="compositionally biased region" description="Pro residues" evidence="1">
    <location>
        <begin position="89"/>
        <end position="103"/>
    </location>
</feature>
<evidence type="ECO:0000256" key="1">
    <source>
        <dbReference type="SAM" id="MobiDB-lite"/>
    </source>
</evidence>
<dbReference type="Proteomes" id="UP000007151">
    <property type="component" value="Unassembled WGS sequence"/>
</dbReference>
<organism evidence="2 3">
    <name type="scientific">Danaus plexippus plexippus</name>
    <dbReference type="NCBI Taxonomy" id="278856"/>
    <lineage>
        <taxon>Eukaryota</taxon>
        <taxon>Metazoa</taxon>
        <taxon>Ecdysozoa</taxon>
        <taxon>Arthropoda</taxon>
        <taxon>Hexapoda</taxon>
        <taxon>Insecta</taxon>
        <taxon>Pterygota</taxon>
        <taxon>Neoptera</taxon>
        <taxon>Endopterygota</taxon>
        <taxon>Lepidoptera</taxon>
        <taxon>Glossata</taxon>
        <taxon>Ditrysia</taxon>
        <taxon>Papilionoidea</taxon>
        <taxon>Nymphalidae</taxon>
        <taxon>Danainae</taxon>
        <taxon>Danaini</taxon>
        <taxon>Danaina</taxon>
        <taxon>Danaus</taxon>
        <taxon>Danaus</taxon>
    </lineage>
</organism>
<feature type="non-terminal residue" evidence="2">
    <location>
        <position position="103"/>
    </location>
</feature>
<gene>
    <name evidence="2" type="ORF">KGM_205808A</name>
</gene>
<dbReference type="InParanoid" id="A0A212EHX3"/>
<reference evidence="2 3" key="1">
    <citation type="journal article" date="2011" name="Cell">
        <title>The monarch butterfly genome yields insights into long-distance migration.</title>
        <authorList>
            <person name="Zhan S."/>
            <person name="Merlin C."/>
            <person name="Boore J.L."/>
            <person name="Reppert S.M."/>
        </authorList>
    </citation>
    <scope>NUCLEOTIDE SEQUENCE [LARGE SCALE GENOMIC DNA]</scope>
    <source>
        <strain evidence="2">F-2</strain>
    </source>
</reference>
<proteinExistence type="predicted"/>
<accession>A0A212EHX3</accession>
<dbReference type="AlphaFoldDB" id="A0A212EHX3"/>
<keyword evidence="2" id="KW-0675">Receptor</keyword>
<evidence type="ECO:0000313" key="3">
    <source>
        <dbReference type="Proteomes" id="UP000007151"/>
    </source>
</evidence>
<feature type="region of interest" description="Disordered" evidence="1">
    <location>
        <begin position="51"/>
        <end position="103"/>
    </location>
</feature>